<evidence type="ECO:0000313" key="2">
    <source>
        <dbReference type="Proteomes" id="UP000770661"/>
    </source>
</evidence>
<organism evidence="1 2">
    <name type="scientific">Chionoecetes opilio</name>
    <name type="common">Atlantic snow crab</name>
    <name type="synonym">Cancer opilio</name>
    <dbReference type="NCBI Taxonomy" id="41210"/>
    <lineage>
        <taxon>Eukaryota</taxon>
        <taxon>Metazoa</taxon>
        <taxon>Ecdysozoa</taxon>
        <taxon>Arthropoda</taxon>
        <taxon>Crustacea</taxon>
        <taxon>Multicrustacea</taxon>
        <taxon>Malacostraca</taxon>
        <taxon>Eumalacostraca</taxon>
        <taxon>Eucarida</taxon>
        <taxon>Decapoda</taxon>
        <taxon>Pleocyemata</taxon>
        <taxon>Brachyura</taxon>
        <taxon>Eubrachyura</taxon>
        <taxon>Majoidea</taxon>
        <taxon>Majidae</taxon>
        <taxon>Chionoecetes</taxon>
    </lineage>
</organism>
<keyword evidence="2" id="KW-1185">Reference proteome</keyword>
<protein>
    <submittedName>
        <fullName evidence="1">Zinc finger SWIM domain-containing protein 5</fullName>
    </submittedName>
</protein>
<name>A0A8J4Y5D3_CHIOP</name>
<dbReference type="PANTHER" id="PTHR22619">
    <property type="entry name" value="ZINC FINGER SWIM DOMAIN CONTAINING PROTEIN 4, 5, 6"/>
    <property type="match status" value="1"/>
</dbReference>
<sequence>MGRWFATHWELGQTRHPSGGRPCKVTSVTCSCDTRDIFWCPHVVALSLHRIRHADTVQLRIPISETLLQMDRQQLQKMMQYLISEHHTEVLPTAQKLADQILQHSHPINHIQEPLWDYVAIVLRGGPQRGGGRQTIFAGSEVAVERQYWITPAANTPQSTGTRQQYTNAILPRPLPYPASLLCLSLSLLSVFPPCPPI</sequence>
<dbReference type="OrthoDB" id="10013584at2759"/>
<dbReference type="GO" id="GO:0031462">
    <property type="term" value="C:Cul2-RING ubiquitin ligase complex"/>
    <property type="evidence" value="ECO:0007669"/>
    <property type="project" value="TreeGrafter"/>
</dbReference>
<dbReference type="AlphaFoldDB" id="A0A8J4Y5D3"/>
<reference evidence="1" key="1">
    <citation type="submission" date="2020-07" db="EMBL/GenBank/DDBJ databases">
        <title>The High-quality genome of the commercially important snow crab, Chionoecetes opilio.</title>
        <authorList>
            <person name="Jeong J.-H."/>
            <person name="Ryu S."/>
        </authorList>
    </citation>
    <scope>NUCLEOTIDE SEQUENCE</scope>
    <source>
        <strain evidence="1">MADBK_172401_WGS</strain>
        <tissue evidence="1">Digestive gland</tissue>
    </source>
</reference>
<dbReference type="Proteomes" id="UP000770661">
    <property type="component" value="Unassembled WGS sequence"/>
</dbReference>
<evidence type="ECO:0000313" key="1">
    <source>
        <dbReference type="EMBL" id="KAG0717591.1"/>
    </source>
</evidence>
<proteinExistence type="predicted"/>
<dbReference type="EMBL" id="JACEEZ010017375">
    <property type="protein sequence ID" value="KAG0717591.1"/>
    <property type="molecule type" value="Genomic_DNA"/>
</dbReference>
<dbReference type="PANTHER" id="PTHR22619:SF0">
    <property type="entry name" value="ZINC FINGER SWIM DOMAIN-CONTAINING PROTEIN 6-LIKE PROTEIN"/>
    <property type="match status" value="1"/>
</dbReference>
<comment type="caution">
    <text evidence="1">The sequence shown here is derived from an EMBL/GenBank/DDBJ whole genome shotgun (WGS) entry which is preliminary data.</text>
</comment>
<gene>
    <name evidence="1" type="primary">ZSWIM5</name>
    <name evidence="1" type="ORF">GWK47_054109</name>
</gene>
<accession>A0A8J4Y5D3</accession>